<dbReference type="EMBL" id="CP023434">
    <property type="protein sequence ID" value="AXY25541.1"/>
    <property type="molecule type" value="Genomic_DNA"/>
</dbReference>
<dbReference type="RefSeq" id="WP_118990443.1">
    <property type="nucleotide sequence ID" value="NZ_CP023434.1"/>
</dbReference>
<accession>A0A347WKD4</accession>
<organism evidence="1 2">
    <name type="scientific">Suicoccus acidiformans</name>
    <dbReference type="NCBI Taxonomy" id="2036206"/>
    <lineage>
        <taxon>Bacteria</taxon>
        <taxon>Bacillati</taxon>
        <taxon>Bacillota</taxon>
        <taxon>Bacilli</taxon>
        <taxon>Lactobacillales</taxon>
        <taxon>Aerococcaceae</taxon>
        <taxon>Suicoccus</taxon>
    </lineage>
</organism>
<evidence type="ECO:0000313" key="2">
    <source>
        <dbReference type="Proteomes" id="UP000263232"/>
    </source>
</evidence>
<evidence type="ECO:0000313" key="1">
    <source>
        <dbReference type="EMBL" id="AXY25541.1"/>
    </source>
</evidence>
<sequence>MTQVKDYIELSQALESGQKDIEIINSIGAPNGIKLNKGQSLKGKDSNILLSFINGDGIELTGDNDVANLSIQTAPAQRAIYVDSMEEDLGTVTLNNLTVTGMVQILTRGNNKRLNLEVDELDIISADARNYPERPMKYGVNVYQGAFTVYNFNPVDGSLINFKGKGIRIGRKNAPVLGSGLFVSGFNEESGPVEVEYLETEDIYVNGMIPKGQPNLITGAIFIVYGARAKKIVSHGVVETYGNNDMVLDVWGHVDDWLVENTVTSYGPSGIGFVNFGTVDKFRANKQIATYGQGARGFNQYDGTIGEAYFESIKTVGDGSIGMQFSKPVGQITVGDVSTTGSTGQTLVQGEIVELAADGISVLEGGEIDHLEILRDITTEGEGVSSYHVNGGKVKELKVGNEIIAQGGNSTEVTIENGGESDLESIQAYIG</sequence>
<proteinExistence type="predicted"/>
<keyword evidence="2" id="KW-1185">Reference proteome</keyword>
<name>A0A347WKD4_9LACT</name>
<dbReference type="Proteomes" id="UP000263232">
    <property type="component" value="Chromosome"/>
</dbReference>
<dbReference type="OrthoDB" id="3661445at2"/>
<gene>
    <name evidence="1" type="ORF">CL176_05780</name>
</gene>
<reference evidence="1 2" key="1">
    <citation type="submission" date="2017-09" db="EMBL/GenBank/DDBJ databases">
        <title>Complete genome sequence of Oxytococcus suis strain ZY16052.</title>
        <authorList>
            <person name="Li F."/>
        </authorList>
    </citation>
    <scope>NUCLEOTIDE SEQUENCE [LARGE SCALE GENOMIC DNA]</scope>
    <source>
        <strain evidence="1 2">ZY16052</strain>
    </source>
</reference>
<dbReference type="AlphaFoldDB" id="A0A347WKD4"/>
<protein>
    <submittedName>
        <fullName evidence="1">Uncharacterized protein</fullName>
    </submittedName>
</protein>
<dbReference type="KEGG" id="abae:CL176_05780"/>